<feature type="binding site" evidence="14">
    <location>
        <position position="44"/>
    </location>
    <ligand>
        <name>Ca(2+)</name>
        <dbReference type="ChEBI" id="CHEBI:29108"/>
        <label>1</label>
    </ligand>
</feature>
<evidence type="ECO:0000256" key="2">
    <source>
        <dbReference type="ARBA" id="ARBA00002322"/>
    </source>
</evidence>
<keyword evidence="11 16" id="KW-1015">Disulfide bond</keyword>
<dbReference type="CDD" id="cd00693">
    <property type="entry name" value="secretory_peroxidase"/>
    <property type="match status" value="1"/>
</dbReference>
<dbReference type="PRINTS" id="PR00461">
    <property type="entry name" value="PLPEROXIDASE"/>
</dbReference>
<comment type="function">
    <text evidence="2">Removal of H(2)O(2), oxidation of toxic reductants, biosynthesis and degradation of lignin, suberization, auxin catabolism, response to environmental stresses such as wounding, pathogen attack and oxidative stress. These functions might be dependent on each isozyme/isoform in each plant tissue.</text>
</comment>
<organism evidence="18 19">
    <name type="scientific">Punica granatum</name>
    <name type="common">Pomegranate</name>
    <dbReference type="NCBI Taxonomy" id="22663"/>
    <lineage>
        <taxon>Eukaryota</taxon>
        <taxon>Viridiplantae</taxon>
        <taxon>Streptophyta</taxon>
        <taxon>Embryophyta</taxon>
        <taxon>Tracheophyta</taxon>
        <taxon>Spermatophyta</taxon>
        <taxon>Magnoliopsida</taxon>
        <taxon>eudicotyledons</taxon>
        <taxon>Gunneridae</taxon>
        <taxon>Pentapetalae</taxon>
        <taxon>rosids</taxon>
        <taxon>malvids</taxon>
        <taxon>Myrtales</taxon>
        <taxon>Lythraceae</taxon>
        <taxon>Punica</taxon>
    </lineage>
</organism>
<protein>
    <recommendedName>
        <fullName evidence="4">peroxidase</fullName>
        <ecNumber evidence="4">1.11.1.7</ecNumber>
    </recommendedName>
</protein>
<evidence type="ECO:0000256" key="11">
    <source>
        <dbReference type="ARBA" id="ARBA00023157"/>
    </source>
</evidence>
<feature type="disulfide bond" evidence="16">
    <location>
        <begin position="45"/>
        <end position="50"/>
    </location>
</feature>
<name>A0A218WML9_PUNGR</name>
<keyword evidence="8 14" id="KW-0106">Calcium</keyword>
<accession>A0A218WML9</accession>
<dbReference type="GO" id="GO:0140825">
    <property type="term" value="F:lactoperoxidase activity"/>
    <property type="evidence" value="ECO:0007669"/>
    <property type="project" value="UniProtKB-EC"/>
</dbReference>
<dbReference type="PROSITE" id="PS50873">
    <property type="entry name" value="PEROXIDASE_4"/>
    <property type="match status" value="1"/>
</dbReference>
<reference evidence="19" key="1">
    <citation type="journal article" date="2017" name="Plant J.">
        <title>The pomegranate (Punica granatum L.) genome and the genomics of punicalagin biosynthesis.</title>
        <authorList>
            <person name="Qin G."/>
            <person name="Xu C."/>
            <person name="Ming R."/>
            <person name="Tang H."/>
            <person name="Guyot R."/>
            <person name="Kramer E.M."/>
            <person name="Hu Y."/>
            <person name="Yi X."/>
            <person name="Qi Y."/>
            <person name="Xu X."/>
            <person name="Gao Z."/>
            <person name="Pan H."/>
            <person name="Jian J."/>
            <person name="Tian Y."/>
            <person name="Yue Z."/>
            <person name="Xu Y."/>
        </authorList>
    </citation>
    <scope>NUCLEOTIDE SEQUENCE [LARGE SCALE GENOMIC DNA]</scope>
    <source>
        <strain evidence="19">cv. Dabenzi</strain>
    </source>
</reference>
<evidence type="ECO:0000256" key="12">
    <source>
        <dbReference type="PIRSR" id="PIRSR600823-1"/>
    </source>
</evidence>
<comment type="cofactor">
    <cofactor evidence="14">
        <name>Ca(2+)</name>
        <dbReference type="ChEBI" id="CHEBI:29108"/>
    </cofactor>
    <text evidence="14">Binds 2 calcium ions per subunit.</text>
</comment>
<feature type="binding site" description="axial binding residue" evidence="14">
    <location>
        <position position="169"/>
    </location>
    <ligand>
        <name>heme b</name>
        <dbReference type="ChEBI" id="CHEBI:60344"/>
    </ligand>
    <ligandPart>
        <name>Fe</name>
        <dbReference type="ChEBI" id="CHEBI:18248"/>
    </ligandPart>
</feature>
<dbReference type="Pfam" id="PF00141">
    <property type="entry name" value="peroxidase"/>
    <property type="match status" value="1"/>
</dbReference>
<comment type="caution">
    <text evidence="18">The sequence shown here is derived from an EMBL/GenBank/DDBJ whole genome shotgun (WGS) entry which is preliminary data.</text>
</comment>
<comment type="catalytic activity">
    <reaction evidence="1">
        <text>2 a phenolic donor + H2O2 = 2 a phenolic radical donor + 2 H2O</text>
        <dbReference type="Rhea" id="RHEA:56136"/>
        <dbReference type="ChEBI" id="CHEBI:15377"/>
        <dbReference type="ChEBI" id="CHEBI:16240"/>
        <dbReference type="ChEBI" id="CHEBI:139520"/>
        <dbReference type="ChEBI" id="CHEBI:139521"/>
        <dbReference type="EC" id="1.11.1.7"/>
    </reaction>
</comment>
<keyword evidence="6" id="KW-0349">Heme</keyword>
<evidence type="ECO:0000259" key="17">
    <source>
        <dbReference type="PROSITE" id="PS50873"/>
    </source>
</evidence>
<dbReference type="EC" id="1.11.1.7" evidence="4"/>
<evidence type="ECO:0000256" key="10">
    <source>
        <dbReference type="ARBA" id="ARBA00023004"/>
    </source>
</evidence>
<feature type="binding site" evidence="14">
    <location>
        <position position="53"/>
    </location>
    <ligand>
        <name>Ca(2+)</name>
        <dbReference type="ChEBI" id="CHEBI:29108"/>
        <label>1</label>
    </ligand>
</feature>
<evidence type="ECO:0000313" key="19">
    <source>
        <dbReference type="Proteomes" id="UP000197138"/>
    </source>
</evidence>
<feature type="active site" description="Proton acceptor" evidence="12">
    <location>
        <position position="43"/>
    </location>
</feature>
<dbReference type="EMBL" id="MTKT01003794">
    <property type="protein sequence ID" value="OWM74084.1"/>
    <property type="molecule type" value="Genomic_DNA"/>
</dbReference>
<evidence type="ECO:0000256" key="3">
    <source>
        <dbReference type="ARBA" id="ARBA00006873"/>
    </source>
</evidence>
<feature type="binding site" evidence="14">
    <location>
        <position position="51"/>
    </location>
    <ligand>
        <name>Ca(2+)</name>
        <dbReference type="ChEBI" id="CHEBI:29108"/>
        <label>1</label>
    </ligand>
</feature>
<feature type="binding site" evidence="13">
    <location>
        <position position="139"/>
    </location>
    <ligand>
        <name>substrate</name>
    </ligand>
</feature>
<feature type="domain" description="Plant heme peroxidase family profile" evidence="17">
    <location>
        <begin position="2"/>
        <end position="210"/>
    </location>
</feature>
<evidence type="ECO:0000256" key="14">
    <source>
        <dbReference type="PIRSR" id="PIRSR600823-3"/>
    </source>
</evidence>
<dbReference type="PROSITE" id="PS00435">
    <property type="entry name" value="PEROXIDASE_1"/>
    <property type="match status" value="1"/>
</dbReference>
<evidence type="ECO:0000256" key="5">
    <source>
        <dbReference type="ARBA" id="ARBA00022559"/>
    </source>
</evidence>
<dbReference type="GO" id="GO:0020037">
    <property type="term" value="F:heme binding"/>
    <property type="evidence" value="ECO:0007669"/>
    <property type="project" value="InterPro"/>
</dbReference>
<dbReference type="GO" id="GO:0042744">
    <property type="term" value="P:hydrogen peroxide catabolic process"/>
    <property type="evidence" value="ECO:0007669"/>
    <property type="project" value="InterPro"/>
</dbReference>
<feature type="site" description="Transition state stabilizer" evidence="15">
    <location>
        <position position="39"/>
    </location>
</feature>
<dbReference type="Proteomes" id="UP000197138">
    <property type="component" value="Unassembled WGS sequence"/>
</dbReference>
<keyword evidence="9" id="KW-0560">Oxidoreductase</keyword>
<feature type="binding site" evidence="14">
    <location>
        <position position="49"/>
    </location>
    <ligand>
        <name>Ca(2+)</name>
        <dbReference type="ChEBI" id="CHEBI:29108"/>
        <label>1</label>
    </ligand>
</feature>
<dbReference type="InterPro" id="IPR033905">
    <property type="entry name" value="Secretory_peroxidase"/>
</dbReference>
<dbReference type="InterPro" id="IPR002016">
    <property type="entry name" value="Haem_peroxidase"/>
</dbReference>
<dbReference type="AlphaFoldDB" id="A0A218WML9"/>
<comment type="cofactor">
    <cofactor evidence="14">
        <name>heme b</name>
        <dbReference type="ChEBI" id="CHEBI:60344"/>
    </cofactor>
    <text evidence="14">Binds 1 heme b (iron(II)-protoporphyrin IX) group per subunit.</text>
</comment>
<evidence type="ECO:0000256" key="16">
    <source>
        <dbReference type="PIRSR" id="PIRSR600823-5"/>
    </source>
</evidence>
<evidence type="ECO:0000256" key="4">
    <source>
        <dbReference type="ARBA" id="ARBA00012313"/>
    </source>
</evidence>
<dbReference type="GO" id="GO:0046872">
    <property type="term" value="F:metal ion binding"/>
    <property type="evidence" value="ECO:0007669"/>
    <property type="project" value="UniProtKB-KW"/>
</dbReference>
<dbReference type="InterPro" id="IPR019793">
    <property type="entry name" value="Peroxidases_heam-ligand_BS"/>
</dbReference>
<dbReference type="Gene3D" id="1.10.420.10">
    <property type="entry name" value="Peroxidase, domain 2"/>
    <property type="match status" value="1"/>
</dbReference>
<gene>
    <name evidence="18" type="ORF">CDL15_Pgr008395</name>
</gene>
<feature type="binding site" evidence="14">
    <location>
        <position position="65"/>
    </location>
    <ligand>
        <name>Ca(2+)</name>
        <dbReference type="ChEBI" id="CHEBI:29108"/>
        <label>1</label>
    </ligand>
</feature>
<feature type="disulfide bond" evidence="16">
    <location>
        <begin position="12"/>
        <end position="91"/>
    </location>
</feature>
<sequence>MPLKFGFYQNTCPQAEIIVRDAVKNALAADPAVPAALIRLHFHDCFIRGCDGSVLLNSTPNNRAEKNSSMNLGIGGFEVIDDAKSKIEAQCPGIVSCADIVAFAARDGVQSAGGNPYSVPAGRRDGRVSLATEVDKNLPGPFFSLMQLKENFARKGLSLDEMVTLSGAHSIGDSHCSAFSKRLYSFKSTYLQDPSLNGTNLCRLPEDQVPTEWRYRPDCVTGPWDPELTGQHILQEPEGWEGTLGIRPGAMDYTGDQGDRKELFEPSKFMGPEIH</sequence>
<comment type="similarity">
    <text evidence="3">Belongs to the peroxidase family. Ascorbate peroxidase subfamily.</text>
</comment>
<evidence type="ECO:0000256" key="9">
    <source>
        <dbReference type="ARBA" id="ARBA00023002"/>
    </source>
</evidence>
<dbReference type="PRINTS" id="PR00458">
    <property type="entry name" value="PEROXIDASE"/>
</dbReference>
<proteinExistence type="inferred from homology"/>
<keyword evidence="5" id="KW-0575">Peroxidase</keyword>
<dbReference type="Gene3D" id="1.10.520.10">
    <property type="match status" value="1"/>
</dbReference>
<evidence type="ECO:0000256" key="6">
    <source>
        <dbReference type="ARBA" id="ARBA00022617"/>
    </source>
</evidence>
<evidence type="ECO:0000313" key="18">
    <source>
        <dbReference type="EMBL" id="OWM74084.1"/>
    </source>
</evidence>
<evidence type="ECO:0000256" key="13">
    <source>
        <dbReference type="PIRSR" id="PIRSR600823-2"/>
    </source>
</evidence>
<dbReference type="InterPro" id="IPR000823">
    <property type="entry name" value="Peroxidase_pln"/>
</dbReference>
<evidence type="ECO:0000256" key="8">
    <source>
        <dbReference type="ARBA" id="ARBA00022837"/>
    </source>
</evidence>
<dbReference type="InterPro" id="IPR010255">
    <property type="entry name" value="Haem_peroxidase_sf"/>
</dbReference>
<evidence type="ECO:0000256" key="15">
    <source>
        <dbReference type="PIRSR" id="PIRSR600823-4"/>
    </source>
</evidence>
<evidence type="ECO:0000256" key="1">
    <source>
        <dbReference type="ARBA" id="ARBA00000189"/>
    </source>
</evidence>
<dbReference type="PANTHER" id="PTHR31235">
    <property type="entry name" value="PEROXIDASE 25-RELATED"/>
    <property type="match status" value="1"/>
</dbReference>
<dbReference type="FunFam" id="1.10.520.10:FF:000001">
    <property type="entry name" value="Peroxidase"/>
    <property type="match status" value="1"/>
</dbReference>
<evidence type="ECO:0000256" key="7">
    <source>
        <dbReference type="ARBA" id="ARBA00022723"/>
    </source>
</evidence>
<keyword evidence="10 14" id="KW-0408">Iron</keyword>
<keyword evidence="7 14" id="KW-0479">Metal-binding</keyword>
<dbReference type="GO" id="GO:0006979">
    <property type="term" value="P:response to oxidative stress"/>
    <property type="evidence" value="ECO:0007669"/>
    <property type="project" value="InterPro"/>
</dbReference>
<dbReference type="SUPFAM" id="SSF48113">
    <property type="entry name" value="Heme-dependent peroxidases"/>
    <property type="match status" value="1"/>
</dbReference>